<dbReference type="GeneID" id="95396391"/>
<proteinExistence type="predicted"/>
<sequence length="124" mass="13451">MAKESGQTAISTQSPCSGCCKSQKRTAWSRCQQVPQRTREYCDVSESAEFPWRKSTWSDGTGGGCVSVAHLGNGCAIRDSKDPGPYLLVSLGSWRAFIEGIRRGQFEPVKDGAPPQRPLRSDGA</sequence>
<gene>
    <name evidence="3" type="ORF">ACFFRN_07915</name>
</gene>
<dbReference type="InterPro" id="IPR007278">
    <property type="entry name" value="DUF397"/>
</dbReference>
<organism evidence="3 4">
    <name type="scientific">Nonomuraea roseola</name>
    <dbReference type="NCBI Taxonomy" id="46179"/>
    <lineage>
        <taxon>Bacteria</taxon>
        <taxon>Bacillati</taxon>
        <taxon>Actinomycetota</taxon>
        <taxon>Actinomycetes</taxon>
        <taxon>Streptosporangiales</taxon>
        <taxon>Streptosporangiaceae</taxon>
        <taxon>Nonomuraea</taxon>
    </lineage>
</organism>
<dbReference type="RefSeq" id="WP_312895432.1">
    <property type="nucleotide sequence ID" value="NZ_BAAAXC010000014.1"/>
</dbReference>
<feature type="region of interest" description="Disordered" evidence="1">
    <location>
        <begin position="1"/>
        <end position="20"/>
    </location>
</feature>
<dbReference type="Proteomes" id="UP001589646">
    <property type="component" value="Unassembled WGS sequence"/>
</dbReference>
<reference evidence="3 4" key="1">
    <citation type="submission" date="2024-09" db="EMBL/GenBank/DDBJ databases">
        <authorList>
            <person name="Sun Q."/>
            <person name="Mori K."/>
        </authorList>
    </citation>
    <scope>NUCLEOTIDE SEQUENCE [LARGE SCALE GENOMIC DNA]</scope>
    <source>
        <strain evidence="3 4">JCM 3323</strain>
    </source>
</reference>
<dbReference type="EMBL" id="JBHMCE010000002">
    <property type="protein sequence ID" value="MFB9526538.1"/>
    <property type="molecule type" value="Genomic_DNA"/>
</dbReference>
<comment type="caution">
    <text evidence="3">The sequence shown here is derived from an EMBL/GenBank/DDBJ whole genome shotgun (WGS) entry which is preliminary data.</text>
</comment>
<evidence type="ECO:0000313" key="3">
    <source>
        <dbReference type="EMBL" id="MFB9526538.1"/>
    </source>
</evidence>
<evidence type="ECO:0000259" key="2">
    <source>
        <dbReference type="Pfam" id="PF04149"/>
    </source>
</evidence>
<feature type="region of interest" description="Disordered" evidence="1">
    <location>
        <begin position="105"/>
        <end position="124"/>
    </location>
</feature>
<name>A0ABV5PUZ5_9ACTN</name>
<feature type="compositionally biased region" description="Polar residues" evidence="1">
    <location>
        <begin position="1"/>
        <end position="16"/>
    </location>
</feature>
<accession>A0ABV5PUZ5</accession>
<keyword evidence="4" id="KW-1185">Reference proteome</keyword>
<dbReference type="Pfam" id="PF04149">
    <property type="entry name" value="DUF397"/>
    <property type="match status" value="1"/>
</dbReference>
<feature type="domain" description="DUF397" evidence="2">
    <location>
        <begin position="52"/>
        <end position="102"/>
    </location>
</feature>
<protein>
    <submittedName>
        <fullName evidence="3">DUF397 domain-containing protein</fullName>
    </submittedName>
</protein>
<evidence type="ECO:0000256" key="1">
    <source>
        <dbReference type="SAM" id="MobiDB-lite"/>
    </source>
</evidence>
<evidence type="ECO:0000313" key="4">
    <source>
        <dbReference type="Proteomes" id="UP001589646"/>
    </source>
</evidence>